<keyword evidence="1" id="KW-1133">Transmembrane helix</keyword>
<feature type="transmembrane region" description="Helical" evidence="1">
    <location>
        <begin position="94"/>
        <end position="127"/>
    </location>
</feature>
<evidence type="ECO:0000313" key="3">
    <source>
        <dbReference type="Proteomes" id="UP000199452"/>
    </source>
</evidence>
<gene>
    <name evidence="2" type="ORF">SAMN05216323_10548</name>
</gene>
<feature type="transmembrane region" description="Helical" evidence="1">
    <location>
        <begin position="181"/>
        <end position="202"/>
    </location>
</feature>
<feature type="transmembrane region" description="Helical" evidence="1">
    <location>
        <begin position="12"/>
        <end position="34"/>
    </location>
</feature>
<feature type="transmembrane region" description="Helical" evidence="1">
    <location>
        <begin position="314"/>
        <end position="332"/>
    </location>
</feature>
<feature type="transmembrane region" description="Helical" evidence="1">
    <location>
        <begin position="147"/>
        <end position="174"/>
    </location>
</feature>
<proteinExistence type="predicted"/>
<feature type="transmembrane region" description="Helical" evidence="1">
    <location>
        <begin position="289"/>
        <end position="307"/>
    </location>
</feature>
<feature type="transmembrane region" description="Helical" evidence="1">
    <location>
        <begin position="263"/>
        <end position="283"/>
    </location>
</feature>
<sequence>MKALVLFFRNSLPFTFAVILAICVSFWVIEFFTFGQTSTPAVFNQHSLLFPSVANVFGGAPLLMWLAGAIFFIVFALLVLNLNSKCIFIQERTFMPVLFLGLLVGFPDSGLVLTPVALFSLLFVFALNRIFSSYRKDQALSNFFEASFFIGVGSFFWLPGIIFILVVFAGLAVFRQFNWREWVVSVFGFLAPFVFFEFYQLFFNDRSWVLADAILLAFRTTGPYVGTLSKFNLIFIVYVGFLVFLGSLKILQHYNSFKIHSRKIFIVFFWTFICALFGFWFLRGITYEIIFIGAAPASFLLTYFFSVDNKPSRFQALLFVLFILMAFLQLFLN</sequence>
<accession>A0A1G6PS25</accession>
<evidence type="ECO:0000256" key="1">
    <source>
        <dbReference type="SAM" id="Phobius"/>
    </source>
</evidence>
<keyword evidence="1" id="KW-0812">Transmembrane</keyword>
<dbReference type="AlphaFoldDB" id="A0A1G6PS25"/>
<reference evidence="2 3" key="1">
    <citation type="submission" date="2016-09" db="EMBL/GenBank/DDBJ databases">
        <authorList>
            <person name="Capua I."/>
            <person name="De Benedictis P."/>
            <person name="Joannis T."/>
            <person name="Lombin L.H."/>
            <person name="Cattoli G."/>
        </authorList>
    </citation>
    <scope>NUCLEOTIDE SEQUENCE [LARGE SCALE GENOMIC DNA]</scope>
    <source>
        <strain evidence="2 3">A7P-90m</strain>
    </source>
</reference>
<evidence type="ECO:0008006" key="4">
    <source>
        <dbReference type="Google" id="ProtNLM"/>
    </source>
</evidence>
<dbReference type="Proteomes" id="UP000199452">
    <property type="component" value="Unassembled WGS sequence"/>
</dbReference>
<evidence type="ECO:0000313" key="2">
    <source>
        <dbReference type="EMBL" id="SDC82306.1"/>
    </source>
</evidence>
<keyword evidence="3" id="KW-1185">Reference proteome</keyword>
<dbReference type="EMBL" id="FMYP01000054">
    <property type="protein sequence ID" value="SDC82306.1"/>
    <property type="molecule type" value="Genomic_DNA"/>
</dbReference>
<feature type="transmembrane region" description="Helical" evidence="1">
    <location>
        <begin position="62"/>
        <end position="82"/>
    </location>
</feature>
<dbReference type="OrthoDB" id="1116060at2"/>
<protein>
    <recommendedName>
        <fullName evidence="4">Beta-carotene 15,15'-monooxygenase</fullName>
    </recommendedName>
</protein>
<feature type="transmembrane region" description="Helical" evidence="1">
    <location>
        <begin position="231"/>
        <end position="251"/>
    </location>
</feature>
<organism evidence="2 3">
    <name type="scientific">Williamwhitmania taraxaci</name>
    <dbReference type="NCBI Taxonomy" id="1640674"/>
    <lineage>
        <taxon>Bacteria</taxon>
        <taxon>Pseudomonadati</taxon>
        <taxon>Bacteroidota</taxon>
        <taxon>Bacteroidia</taxon>
        <taxon>Bacteroidales</taxon>
        <taxon>Williamwhitmaniaceae</taxon>
        <taxon>Williamwhitmania</taxon>
    </lineage>
</organism>
<dbReference type="RefSeq" id="WP_092439650.1">
    <property type="nucleotide sequence ID" value="NZ_FMYP01000054.1"/>
</dbReference>
<name>A0A1G6PS25_9BACT</name>
<keyword evidence="1" id="KW-0472">Membrane</keyword>